<protein>
    <recommendedName>
        <fullName evidence="3">PASTA domain-containing protein</fullName>
    </recommendedName>
</protein>
<dbReference type="KEGG" id="lpil:LIP_1680"/>
<sequence>MEWEEAEELLREAGWVPALERTGAPASSARPGERLRVVRVTQGPGQAVTVLVAPERFLERRPPPEPAGR</sequence>
<proteinExistence type="predicted"/>
<dbReference type="RefSeq" id="WP_231699358.1">
    <property type="nucleotide sequence ID" value="NZ_AP014924.1"/>
</dbReference>
<evidence type="ECO:0000313" key="1">
    <source>
        <dbReference type="EMBL" id="BAS27526.1"/>
    </source>
</evidence>
<reference evidence="2" key="2">
    <citation type="journal article" date="2016" name="Int. J. Syst. Evol. Microbiol.">
        <title>Complete genome sequence and cell structure of Limnochorda pilosa, a Gram-negative spore-former within the phylum Firmicutes.</title>
        <authorList>
            <person name="Watanabe M."/>
            <person name="Kojima H."/>
            <person name="Fukui M."/>
        </authorList>
    </citation>
    <scope>NUCLEOTIDE SEQUENCE [LARGE SCALE GENOMIC DNA]</scope>
    <source>
        <strain evidence="2">HC45</strain>
    </source>
</reference>
<dbReference type="AlphaFoldDB" id="A0A0K2SK84"/>
<dbReference type="STRING" id="1555112.LIP_1680"/>
<accession>A0A0K2SK84</accession>
<gene>
    <name evidence="1" type="ORF">LIP_1680</name>
</gene>
<keyword evidence="2" id="KW-1185">Reference proteome</keyword>
<dbReference type="EMBL" id="AP014924">
    <property type="protein sequence ID" value="BAS27526.1"/>
    <property type="molecule type" value="Genomic_DNA"/>
</dbReference>
<evidence type="ECO:0008006" key="3">
    <source>
        <dbReference type="Google" id="ProtNLM"/>
    </source>
</evidence>
<evidence type="ECO:0000313" key="2">
    <source>
        <dbReference type="Proteomes" id="UP000065807"/>
    </source>
</evidence>
<organism evidence="1 2">
    <name type="scientific">Limnochorda pilosa</name>
    <dbReference type="NCBI Taxonomy" id="1555112"/>
    <lineage>
        <taxon>Bacteria</taxon>
        <taxon>Bacillati</taxon>
        <taxon>Bacillota</taxon>
        <taxon>Limnochordia</taxon>
        <taxon>Limnochordales</taxon>
        <taxon>Limnochordaceae</taxon>
        <taxon>Limnochorda</taxon>
    </lineage>
</organism>
<name>A0A0K2SK84_LIMPI</name>
<reference evidence="2" key="1">
    <citation type="submission" date="2015-07" db="EMBL/GenBank/DDBJ databases">
        <title>Complete genome sequence and phylogenetic analysis of Limnochorda pilosa.</title>
        <authorList>
            <person name="Watanabe M."/>
            <person name="Kojima H."/>
            <person name="Fukui M."/>
        </authorList>
    </citation>
    <scope>NUCLEOTIDE SEQUENCE [LARGE SCALE GENOMIC DNA]</scope>
    <source>
        <strain evidence="2">HC45</strain>
    </source>
</reference>
<dbReference type="Proteomes" id="UP000065807">
    <property type="component" value="Chromosome"/>
</dbReference>